<evidence type="ECO:0000313" key="1">
    <source>
        <dbReference type="EMBL" id="QHT74891.1"/>
    </source>
</evidence>
<name>A0A6C0H2W0_9ZZZZ</name>
<proteinExistence type="predicted"/>
<dbReference type="AlphaFoldDB" id="A0A6C0H2W0"/>
<sequence length="73" mass="8817">MTKWLNNFCENLVNGSNPRYCSEPVQTHTFMTLNQQEEQRLSQSRMFDEWKKDARDNAEWVDGLRLTQSDRKY</sequence>
<accession>A0A6C0H2W0</accession>
<dbReference type="EMBL" id="MN739859">
    <property type="protein sequence ID" value="QHT74891.1"/>
    <property type="molecule type" value="Genomic_DNA"/>
</dbReference>
<reference evidence="1" key="1">
    <citation type="journal article" date="2020" name="Nature">
        <title>Giant virus diversity and host interactions through global metagenomics.</title>
        <authorList>
            <person name="Schulz F."/>
            <person name="Roux S."/>
            <person name="Paez-Espino D."/>
            <person name="Jungbluth S."/>
            <person name="Walsh D.A."/>
            <person name="Denef V.J."/>
            <person name="McMahon K.D."/>
            <person name="Konstantinidis K.T."/>
            <person name="Eloe-Fadrosh E.A."/>
            <person name="Kyrpides N.C."/>
            <person name="Woyke T."/>
        </authorList>
    </citation>
    <scope>NUCLEOTIDE SEQUENCE</scope>
    <source>
        <strain evidence="1">GVMAG-M-3300023179-62</strain>
    </source>
</reference>
<protein>
    <submittedName>
        <fullName evidence="1">Uncharacterized protein</fullName>
    </submittedName>
</protein>
<organism evidence="1">
    <name type="scientific">viral metagenome</name>
    <dbReference type="NCBI Taxonomy" id="1070528"/>
    <lineage>
        <taxon>unclassified sequences</taxon>
        <taxon>metagenomes</taxon>
        <taxon>organismal metagenomes</taxon>
    </lineage>
</organism>